<evidence type="ECO:0000313" key="9">
    <source>
        <dbReference type="EMBL" id="PNH06712.1"/>
    </source>
</evidence>
<evidence type="ECO:0000256" key="4">
    <source>
        <dbReference type="ARBA" id="ARBA00022801"/>
    </source>
</evidence>
<accession>A0A2J8A2H0</accession>
<feature type="non-terminal residue" evidence="9">
    <location>
        <position position="137"/>
    </location>
</feature>
<keyword evidence="2" id="KW-0645">Protease</keyword>
<dbReference type="GO" id="GO:0005739">
    <property type="term" value="C:mitochondrion"/>
    <property type="evidence" value="ECO:0007669"/>
    <property type="project" value="TreeGrafter"/>
</dbReference>
<dbReference type="PANTHER" id="PTHR43690:SF18">
    <property type="entry name" value="INSULIN-DEGRADING ENZYME-RELATED"/>
    <property type="match status" value="1"/>
</dbReference>
<dbReference type="Pfam" id="PF00675">
    <property type="entry name" value="Peptidase_M16"/>
    <property type="match status" value="1"/>
</dbReference>
<protein>
    <submittedName>
        <fullName evidence="9">Zinc-metallopeptidase, peroxisomal</fullName>
    </submittedName>
</protein>
<comment type="similarity">
    <text evidence="1">Belongs to the peptidase M16 family.</text>
</comment>
<proteinExistence type="inferred from homology"/>
<evidence type="ECO:0000256" key="7">
    <source>
        <dbReference type="SAM" id="MobiDB-lite"/>
    </source>
</evidence>
<dbReference type="Proteomes" id="UP000236333">
    <property type="component" value="Unassembled WGS sequence"/>
</dbReference>
<dbReference type="GO" id="GO:0046872">
    <property type="term" value="F:metal ion binding"/>
    <property type="evidence" value="ECO:0007669"/>
    <property type="project" value="UniProtKB-KW"/>
</dbReference>
<feature type="domain" description="Peptidase M16 N-terminal" evidence="8">
    <location>
        <begin position="87"/>
        <end position="135"/>
    </location>
</feature>
<keyword evidence="10" id="KW-1185">Reference proteome</keyword>
<evidence type="ECO:0000256" key="6">
    <source>
        <dbReference type="ARBA" id="ARBA00023049"/>
    </source>
</evidence>
<evidence type="ECO:0000259" key="8">
    <source>
        <dbReference type="Pfam" id="PF00675"/>
    </source>
</evidence>
<dbReference type="InterPro" id="IPR050626">
    <property type="entry name" value="Peptidase_M16"/>
</dbReference>
<evidence type="ECO:0000256" key="2">
    <source>
        <dbReference type="ARBA" id="ARBA00022670"/>
    </source>
</evidence>
<keyword evidence="6" id="KW-0482">Metalloprotease</keyword>
<dbReference type="GO" id="GO:0004222">
    <property type="term" value="F:metalloendopeptidase activity"/>
    <property type="evidence" value="ECO:0007669"/>
    <property type="project" value="TreeGrafter"/>
</dbReference>
<keyword evidence="3" id="KW-0479">Metal-binding</keyword>
<name>A0A2J8A2H0_9CHLO</name>
<feature type="compositionally biased region" description="Low complexity" evidence="7">
    <location>
        <begin position="1"/>
        <end position="56"/>
    </location>
</feature>
<dbReference type="InterPro" id="IPR011765">
    <property type="entry name" value="Pept_M16_N"/>
</dbReference>
<feature type="region of interest" description="Disordered" evidence="7">
    <location>
        <begin position="1"/>
        <end position="72"/>
    </location>
</feature>
<dbReference type="GO" id="GO:0043171">
    <property type="term" value="P:peptide catabolic process"/>
    <property type="evidence" value="ECO:0007669"/>
    <property type="project" value="TreeGrafter"/>
</dbReference>
<dbReference type="OrthoDB" id="952271at2759"/>
<evidence type="ECO:0000256" key="5">
    <source>
        <dbReference type="ARBA" id="ARBA00022833"/>
    </source>
</evidence>
<dbReference type="Gene3D" id="3.30.830.10">
    <property type="entry name" value="Metalloenzyme, LuxS/M16 peptidase-like"/>
    <property type="match status" value="1"/>
</dbReference>
<keyword evidence="5" id="KW-0862">Zinc</keyword>
<evidence type="ECO:0000313" key="10">
    <source>
        <dbReference type="Proteomes" id="UP000236333"/>
    </source>
</evidence>
<reference evidence="9 10" key="1">
    <citation type="journal article" date="2017" name="Mol. Biol. Evol.">
        <title>The 4-celled Tetrabaena socialis nuclear genome reveals the essential components for genetic control of cell number at the origin of multicellularity in the volvocine lineage.</title>
        <authorList>
            <person name="Featherston J."/>
            <person name="Arakaki Y."/>
            <person name="Hanschen E.R."/>
            <person name="Ferris P.J."/>
            <person name="Michod R.E."/>
            <person name="Olson B.J.S.C."/>
            <person name="Nozaki H."/>
            <person name="Durand P.M."/>
        </authorList>
    </citation>
    <scope>NUCLEOTIDE SEQUENCE [LARGE SCALE GENOMIC DNA]</scope>
    <source>
        <strain evidence="9 10">NIES-571</strain>
    </source>
</reference>
<evidence type="ECO:0000256" key="3">
    <source>
        <dbReference type="ARBA" id="ARBA00022723"/>
    </source>
</evidence>
<feature type="compositionally biased region" description="Basic and acidic residues" evidence="7">
    <location>
        <begin position="63"/>
        <end position="72"/>
    </location>
</feature>
<dbReference type="SUPFAM" id="SSF63411">
    <property type="entry name" value="LuxS/MPP-like metallohydrolase"/>
    <property type="match status" value="1"/>
</dbReference>
<evidence type="ECO:0000256" key="1">
    <source>
        <dbReference type="ARBA" id="ARBA00007261"/>
    </source>
</evidence>
<dbReference type="AlphaFoldDB" id="A0A2J8A2H0"/>
<comment type="caution">
    <text evidence="9">The sequence shown here is derived from an EMBL/GenBank/DDBJ whole genome shotgun (WGS) entry which is preliminary data.</text>
</comment>
<dbReference type="EMBL" id="PGGS01000219">
    <property type="protein sequence ID" value="PNH06712.1"/>
    <property type="molecule type" value="Genomic_DNA"/>
</dbReference>
<dbReference type="PANTHER" id="PTHR43690">
    <property type="entry name" value="NARDILYSIN"/>
    <property type="match status" value="1"/>
</dbReference>
<sequence>MPGLDATPAPVPATADADACGPPAAAPASADADAPAEATAVAPERATAAAASDAAPLPLPKPPTDDLIKPANDDHTYRHLVLPNRLRVLLVSDPTTDKAGAAMDVAVGSLSDPDSFPGLAHFTEHMLFYSSEKYPVE</sequence>
<dbReference type="InterPro" id="IPR011249">
    <property type="entry name" value="Metalloenz_LuxS/M16"/>
</dbReference>
<dbReference type="GO" id="GO:0051603">
    <property type="term" value="P:proteolysis involved in protein catabolic process"/>
    <property type="evidence" value="ECO:0007669"/>
    <property type="project" value="TreeGrafter"/>
</dbReference>
<dbReference type="GO" id="GO:0005829">
    <property type="term" value="C:cytosol"/>
    <property type="evidence" value="ECO:0007669"/>
    <property type="project" value="TreeGrafter"/>
</dbReference>
<organism evidence="9 10">
    <name type="scientific">Tetrabaena socialis</name>
    <dbReference type="NCBI Taxonomy" id="47790"/>
    <lineage>
        <taxon>Eukaryota</taxon>
        <taxon>Viridiplantae</taxon>
        <taxon>Chlorophyta</taxon>
        <taxon>core chlorophytes</taxon>
        <taxon>Chlorophyceae</taxon>
        <taxon>CS clade</taxon>
        <taxon>Chlamydomonadales</taxon>
        <taxon>Tetrabaenaceae</taxon>
        <taxon>Tetrabaena</taxon>
    </lineage>
</organism>
<keyword evidence="4" id="KW-0378">Hydrolase</keyword>
<gene>
    <name evidence="9" type="ORF">TSOC_006881</name>
</gene>